<dbReference type="OrthoDB" id="122637at2759"/>
<accession>A0A9W6XU64</accession>
<reference evidence="1" key="1">
    <citation type="submission" date="2023-04" db="EMBL/GenBank/DDBJ databases">
        <title>Phytophthora fragariaefolia NBRC 109709.</title>
        <authorList>
            <person name="Ichikawa N."/>
            <person name="Sato H."/>
            <person name="Tonouchi N."/>
        </authorList>
    </citation>
    <scope>NUCLEOTIDE SEQUENCE</scope>
    <source>
        <strain evidence="1">NBRC 109709</strain>
    </source>
</reference>
<keyword evidence="2" id="KW-1185">Reference proteome</keyword>
<gene>
    <name evidence="1" type="ORF">Pfra01_001667200</name>
</gene>
<name>A0A9W6XU64_9STRA</name>
<evidence type="ECO:0000313" key="1">
    <source>
        <dbReference type="EMBL" id="GMF45912.1"/>
    </source>
</evidence>
<dbReference type="EMBL" id="BSXT01001893">
    <property type="protein sequence ID" value="GMF45912.1"/>
    <property type="molecule type" value="Genomic_DNA"/>
</dbReference>
<evidence type="ECO:0000313" key="2">
    <source>
        <dbReference type="Proteomes" id="UP001165121"/>
    </source>
</evidence>
<proteinExistence type="predicted"/>
<comment type="caution">
    <text evidence="1">The sequence shown here is derived from an EMBL/GenBank/DDBJ whole genome shotgun (WGS) entry which is preliminary data.</text>
</comment>
<dbReference type="AlphaFoldDB" id="A0A9W6XU64"/>
<organism evidence="1 2">
    <name type="scientific">Phytophthora fragariaefolia</name>
    <dbReference type="NCBI Taxonomy" id="1490495"/>
    <lineage>
        <taxon>Eukaryota</taxon>
        <taxon>Sar</taxon>
        <taxon>Stramenopiles</taxon>
        <taxon>Oomycota</taxon>
        <taxon>Peronosporomycetes</taxon>
        <taxon>Peronosporales</taxon>
        <taxon>Peronosporaceae</taxon>
        <taxon>Phytophthora</taxon>
    </lineage>
</organism>
<protein>
    <submittedName>
        <fullName evidence="1">Unnamed protein product</fullName>
    </submittedName>
</protein>
<sequence length="149" mass="17104">MHTNATTRRGLFRWTRRATLAQALAQVGITLPPDNHPVSLPGTAEPEFLLDTPIQKALSEFARRSGASLPTFVEWVRGQIPSDYRPNINLAPAVLNEVYKGYEHLKELQMIVQNGVEVRLSKEPPRRNLLYKQKTRKRVRGCRYRDTRV</sequence>
<dbReference type="Proteomes" id="UP001165121">
    <property type="component" value="Unassembled WGS sequence"/>
</dbReference>